<dbReference type="PANTHER" id="PTHR10366">
    <property type="entry name" value="NAD DEPENDENT EPIMERASE/DEHYDRATASE"/>
    <property type="match status" value="1"/>
</dbReference>
<organism evidence="3 4">
    <name type="scientific">Triparma retinervis</name>
    <dbReference type="NCBI Taxonomy" id="2557542"/>
    <lineage>
        <taxon>Eukaryota</taxon>
        <taxon>Sar</taxon>
        <taxon>Stramenopiles</taxon>
        <taxon>Ochrophyta</taxon>
        <taxon>Bolidophyceae</taxon>
        <taxon>Parmales</taxon>
        <taxon>Triparmaceae</taxon>
        <taxon>Triparma</taxon>
    </lineage>
</organism>
<dbReference type="InterPro" id="IPR050425">
    <property type="entry name" value="NAD(P)_dehydrat-like"/>
</dbReference>
<dbReference type="EMBL" id="BRXZ01002477">
    <property type="protein sequence ID" value="GMH62947.1"/>
    <property type="molecule type" value="Genomic_DNA"/>
</dbReference>
<reference evidence="3" key="1">
    <citation type="submission" date="2022-07" db="EMBL/GenBank/DDBJ databases">
        <title>Genome analysis of Parmales, a sister group of diatoms, reveals the evolutionary specialization of diatoms from phago-mixotrophs to photoautotrophs.</title>
        <authorList>
            <person name="Ban H."/>
            <person name="Sato S."/>
            <person name="Yoshikawa S."/>
            <person name="Kazumasa Y."/>
            <person name="Nakamura Y."/>
            <person name="Ichinomiya M."/>
            <person name="Saitoh K."/>
            <person name="Sato N."/>
            <person name="Blanc-Mathieu R."/>
            <person name="Endo H."/>
            <person name="Kuwata A."/>
            <person name="Ogata H."/>
        </authorList>
    </citation>
    <scope>NUCLEOTIDE SEQUENCE</scope>
</reference>
<dbReference type="Gene3D" id="3.40.50.720">
    <property type="entry name" value="NAD(P)-binding Rossmann-like Domain"/>
    <property type="match status" value="2"/>
</dbReference>
<evidence type="ECO:0000313" key="3">
    <source>
        <dbReference type="EMBL" id="GMH62947.1"/>
    </source>
</evidence>
<sequence length="306" mass="33289">MFPRTFVRAFSAASTASKPSTVAVTGSSGYIGSFVVSELLDRGYKVHCPIRGSKENPGKAAHLLGHPNASNLTVFDGGDLSKQGSFDEAFASADAVIHTAAQVDLGDDESIITDSVEGTKNVLSSVDRSPGVKRFVQTSSVAAIQKYNVPPDYVFTENDWNDWSTAMNFPATFVDVRDVAEGHVNALERLPSVHGGRFLLTNDDGCVESGPLGLGEIAKEAFPEYRFDVKPMYPEHVMMLARPLSRLPVVGKKIMNEYQRLAQSTPVHFDNASTKTKLGLQFRPLEVTVKEGIESIVEQGFAEFKK</sequence>
<name>A0A9W7A4W6_9STRA</name>
<dbReference type="GO" id="GO:0016616">
    <property type="term" value="F:oxidoreductase activity, acting on the CH-OH group of donors, NAD or NADP as acceptor"/>
    <property type="evidence" value="ECO:0007669"/>
    <property type="project" value="TreeGrafter"/>
</dbReference>
<evidence type="ECO:0000259" key="2">
    <source>
        <dbReference type="Pfam" id="PF01370"/>
    </source>
</evidence>
<comment type="caution">
    <text evidence="3">The sequence shown here is derived from an EMBL/GenBank/DDBJ whole genome shotgun (WGS) entry which is preliminary data.</text>
</comment>
<dbReference type="Proteomes" id="UP001165082">
    <property type="component" value="Unassembled WGS sequence"/>
</dbReference>
<proteinExistence type="predicted"/>
<dbReference type="SUPFAM" id="SSF51735">
    <property type="entry name" value="NAD(P)-binding Rossmann-fold domains"/>
    <property type="match status" value="1"/>
</dbReference>
<keyword evidence="1" id="KW-0560">Oxidoreductase</keyword>
<gene>
    <name evidence="3" type="ORF">TrRE_jg9657</name>
</gene>
<evidence type="ECO:0000313" key="4">
    <source>
        <dbReference type="Proteomes" id="UP001165082"/>
    </source>
</evidence>
<dbReference type="OrthoDB" id="2735536at2759"/>
<evidence type="ECO:0000256" key="1">
    <source>
        <dbReference type="ARBA" id="ARBA00023002"/>
    </source>
</evidence>
<dbReference type="InterPro" id="IPR001509">
    <property type="entry name" value="Epimerase_deHydtase"/>
</dbReference>
<protein>
    <recommendedName>
        <fullName evidence="2">NAD-dependent epimerase/dehydratase domain-containing protein</fullName>
    </recommendedName>
</protein>
<dbReference type="PANTHER" id="PTHR10366:SF852">
    <property type="entry name" value="CINNAMOYL-COA REDUCTASE CAD2"/>
    <property type="match status" value="1"/>
</dbReference>
<dbReference type="Pfam" id="PF01370">
    <property type="entry name" value="Epimerase"/>
    <property type="match status" value="1"/>
</dbReference>
<dbReference type="InterPro" id="IPR036291">
    <property type="entry name" value="NAD(P)-bd_dom_sf"/>
</dbReference>
<keyword evidence="4" id="KW-1185">Reference proteome</keyword>
<dbReference type="AlphaFoldDB" id="A0A9W7A4W6"/>
<feature type="domain" description="NAD-dependent epimerase/dehydratase" evidence="2">
    <location>
        <begin position="22"/>
        <end position="147"/>
    </location>
</feature>
<accession>A0A9W7A4W6</accession>